<dbReference type="GO" id="GO:0006281">
    <property type="term" value="P:DNA repair"/>
    <property type="evidence" value="ECO:0007669"/>
    <property type="project" value="UniProtKB-UniRule"/>
</dbReference>
<dbReference type="InterPro" id="IPR036267">
    <property type="entry name" value="RuvA_C_sf"/>
</dbReference>
<dbReference type="GO" id="GO:0000400">
    <property type="term" value="F:four-way junction DNA binding"/>
    <property type="evidence" value="ECO:0007669"/>
    <property type="project" value="UniProtKB-UniRule"/>
</dbReference>
<dbReference type="KEGG" id="lxl:KDY119_01902"/>
<dbReference type="Gene3D" id="2.40.50.140">
    <property type="entry name" value="Nucleic acid-binding proteins"/>
    <property type="match status" value="1"/>
</dbReference>
<dbReference type="SUPFAM" id="SSF47781">
    <property type="entry name" value="RuvA domain 2-like"/>
    <property type="match status" value="1"/>
</dbReference>
<dbReference type="Proteomes" id="UP000326702">
    <property type="component" value="Chromosome"/>
</dbReference>
<dbReference type="InterPro" id="IPR000085">
    <property type="entry name" value="RuvA"/>
</dbReference>
<keyword evidence="9" id="KW-1185">Reference proteome</keyword>
<evidence type="ECO:0000313" key="9">
    <source>
        <dbReference type="Proteomes" id="UP000326702"/>
    </source>
</evidence>
<keyword evidence="8" id="KW-0347">Helicase</keyword>
<gene>
    <name evidence="6 8" type="primary">ruvA</name>
    <name evidence="8" type="ORF">KDY119_01902</name>
</gene>
<evidence type="ECO:0000256" key="2">
    <source>
        <dbReference type="ARBA" id="ARBA00022763"/>
    </source>
</evidence>
<name>A0A5P9QB90_9MICO</name>
<dbReference type="EMBL" id="CP045529">
    <property type="protein sequence ID" value="QFU98390.1"/>
    <property type="molecule type" value="Genomic_DNA"/>
</dbReference>
<dbReference type="SUPFAM" id="SSF50249">
    <property type="entry name" value="Nucleic acid-binding proteins"/>
    <property type="match status" value="1"/>
</dbReference>
<evidence type="ECO:0000313" key="8">
    <source>
        <dbReference type="EMBL" id="QFU98390.1"/>
    </source>
</evidence>
<dbReference type="InterPro" id="IPR003583">
    <property type="entry name" value="Hlx-hairpin-Hlx_DNA-bd_motif"/>
</dbReference>
<feature type="domain" description="Helix-hairpin-helix DNA-binding motif class 1" evidence="7">
    <location>
        <begin position="72"/>
        <end position="91"/>
    </location>
</feature>
<dbReference type="Pfam" id="PF07499">
    <property type="entry name" value="RuvA_C"/>
    <property type="match status" value="1"/>
</dbReference>
<dbReference type="GO" id="GO:0005737">
    <property type="term" value="C:cytoplasm"/>
    <property type="evidence" value="ECO:0007669"/>
    <property type="project" value="UniProtKB-SubCell"/>
</dbReference>
<keyword evidence="5 6" id="KW-0234">DNA repair</keyword>
<reference evidence="8 9" key="1">
    <citation type="submission" date="2019-10" db="EMBL/GenBank/DDBJ databases">
        <title>Genome sequence of Luteimicrobium xylanilyticum HY-24.</title>
        <authorList>
            <person name="Kim D.Y."/>
            <person name="Park H.-Y."/>
        </authorList>
    </citation>
    <scope>NUCLEOTIDE SEQUENCE [LARGE SCALE GENOMIC DNA]</scope>
    <source>
        <strain evidence="8 9">HY-24</strain>
    </source>
</reference>
<evidence type="ECO:0000256" key="4">
    <source>
        <dbReference type="ARBA" id="ARBA00023172"/>
    </source>
</evidence>
<dbReference type="SUPFAM" id="SSF46929">
    <property type="entry name" value="DNA helicase RuvA subunit, C-terminal domain"/>
    <property type="match status" value="1"/>
</dbReference>
<dbReference type="GO" id="GO:0009378">
    <property type="term" value="F:four-way junction helicase activity"/>
    <property type="evidence" value="ECO:0007669"/>
    <property type="project" value="InterPro"/>
</dbReference>
<feature type="region of interest" description="Domain III" evidence="6">
    <location>
        <begin position="150"/>
        <end position="211"/>
    </location>
</feature>
<protein>
    <recommendedName>
        <fullName evidence="6">Holliday junction branch migration complex subunit RuvA</fullName>
    </recommendedName>
</protein>
<keyword evidence="2 6" id="KW-0227">DNA damage</keyword>
<comment type="similarity">
    <text evidence="6">Belongs to the RuvA family.</text>
</comment>
<comment type="function">
    <text evidence="6">The RuvA-RuvB-RuvC complex processes Holliday junction (HJ) DNA during genetic recombination and DNA repair, while the RuvA-RuvB complex plays an important role in the rescue of blocked DNA replication forks via replication fork reversal (RFR). RuvA specifically binds to HJ cruciform DNA, conferring on it an open structure. The RuvB hexamer acts as an ATP-dependent pump, pulling dsDNA into and through the RuvAB complex. HJ branch migration allows RuvC to scan DNA until it finds its consensus sequence, where it cleaves and resolves the cruciform DNA.</text>
</comment>
<dbReference type="HAMAP" id="MF_00031">
    <property type="entry name" value="DNA_HJ_migration_RuvA"/>
    <property type="match status" value="1"/>
</dbReference>
<dbReference type="InterPro" id="IPR011114">
    <property type="entry name" value="RuvA_C"/>
</dbReference>
<dbReference type="GO" id="GO:0016787">
    <property type="term" value="F:hydrolase activity"/>
    <property type="evidence" value="ECO:0007669"/>
    <property type="project" value="UniProtKB-KW"/>
</dbReference>
<comment type="domain">
    <text evidence="6">Has three domains with a flexible linker between the domains II and III and assumes an 'L' shape. Domain III is highly mobile and contacts RuvB.</text>
</comment>
<keyword evidence="4 6" id="KW-0233">DNA recombination</keyword>
<dbReference type="RefSeq" id="WP_036950080.1">
    <property type="nucleotide sequence ID" value="NZ_BAABIH010000002.1"/>
</dbReference>
<dbReference type="OrthoDB" id="5293449at2"/>
<comment type="subcellular location">
    <subcellularLocation>
        <location evidence="6">Cytoplasm</location>
    </subcellularLocation>
</comment>
<proteinExistence type="inferred from homology"/>
<keyword evidence="3 6" id="KW-0238">DNA-binding</keyword>
<dbReference type="Pfam" id="PF14520">
    <property type="entry name" value="HHH_5"/>
    <property type="match status" value="1"/>
</dbReference>
<organism evidence="8 9">
    <name type="scientific">Luteimicrobium xylanilyticum</name>
    <dbReference type="NCBI Taxonomy" id="1133546"/>
    <lineage>
        <taxon>Bacteria</taxon>
        <taxon>Bacillati</taxon>
        <taxon>Actinomycetota</taxon>
        <taxon>Actinomycetes</taxon>
        <taxon>Micrococcales</taxon>
        <taxon>Luteimicrobium</taxon>
    </lineage>
</organism>
<dbReference type="GO" id="GO:0005524">
    <property type="term" value="F:ATP binding"/>
    <property type="evidence" value="ECO:0007669"/>
    <property type="project" value="InterPro"/>
</dbReference>
<dbReference type="InterPro" id="IPR013849">
    <property type="entry name" value="DNA_helicase_Holl-junc_RuvA_I"/>
</dbReference>
<dbReference type="InterPro" id="IPR010994">
    <property type="entry name" value="RuvA_2-like"/>
</dbReference>
<dbReference type="AlphaFoldDB" id="A0A5P9QB90"/>
<keyword evidence="8" id="KW-0067">ATP-binding</keyword>
<sequence>MIAHLTGTVAGIRLDSAVLDVNGVGYLVHATPGTLGTLRHGATVTLFTSLVVREDAMTVFGFADDDERAVFETVQSVSGVGPRLALAMLAVHSPEALRAAVAGEDLKALERVPGIGRKSAQRIVLELSGKLGAPVGTGSAAAAGAGAGGDDARRDEVVSALVGLGWTQKVAEEAVDAVREDSDGDAPTGTPSEQVAATLRAALRLLGGRRG</sequence>
<keyword evidence="8" id="KW-0547">Nucleotide-binding</keyword>
<dbReference type="GO" id="GO:0006310">
    <property type="term" value="P:DNA recombination"/>
    <property type="evidence" value="ECO:0007669"/>
    <property type="project" value="UniProtKB-UniRule"/>
</dbReference>
<dbReference type="GO" id="GO:0009379">
    <property type="term" value="C:Holliday junction helicase complex"/>
    <property type="evidence" value="ECO:0007669"/>
    <property type="project" value="InterPro"/>
</dbReference>
<keyword evidence="8" id="KW-0378">Hydrolase</keyword>
<evidence type="ECO:0000256" key="3">
    <source>
        <dbReference type="ARBA" id="ARBA00023125"/>
    </source>
</evidence>
<dbReference type="NCBIfam" id="TIGR00084">
    <property type="entry name" value="ruvA"/>
    <property type="match status" value="1"/>
</dbReference>
<dbReference type="Gene3D" id="1.10.8.10">
    <property type="entry name" value="DNA helicase RuvA subunit, C-terminal domain"/>
    <property type="match status" value="1"/>
</dbReference>
<feature type="region of interest" description="Domain II" evidence="6">
    <location>
        <begin position="64"/>
        <end position="141"/>
    </location>
</feature>
<evidence type="ECO:0000259" key="7">
    <source>
        <dbReference type="SMART" id="SM00278"/>
    </source>
</evidence>
<keyword evidence="1 6" id="KW-0963">Cytoplasm</keyword>
<evidence type="ECO:0000256" key="6">
    <source>
        <dbReference type="HAMAP-Rule" id="MF_00031"/>
    </source>
</evidence>
<evidence type="ECO:0000256" key="1">
    <source>
        <dbReference type="ARBA" id="ARBA00022490"/>
    </source>
</evidence>
<dbReference type="InterPro" id="IPR012340">
    <property type="entry name" value="NA-bd_OB-fold"/>
</dbReference>
<dbReference type="SMART" id="SM00278">
    <property type="entry name" value="HhH1"/>
    <property type="match status" value="2"/>
</dbReference>
<feature type="domain" description="Helix-hairpin-helix DNA-binding motif class 1" evidence="7">
    <location>
        <begin position="107"/>
        <end position="126"/>
    </location>
</feature>
<evidence type="ECO:0000256" key="5">
    <source>
        <dbReference type="ARBA" id="ARBA00023204"/>
    </source>
</evidence>
<comment type="subunit">
    <text evidence="6">Homotetramer. Forms an RuvA(8)-RuvB(12)-Holliday junction (HJ) complex. HJ DNA is sandwiched between 2 RuvA tetramers; dsDNA enters through RuvA and exits via RuvB. An RuvB hexamer assembles on each DNA strand where it exits the tetramer. Each RuvB hexamer is contacted by two RuvA subunits (via domain III) on 2 adjacent RuvB subunits; this complex drives branch migration. In the full resolvosome a probable DNA-RuvA(4)-RuvB(12)-RuvC(2) complex forms which resolves the HJ.</text>
</comment>
<dbReference type="CDD" id="cd14332">
    <property type="entry name" value="UBA_RuvA_C"/>
    <property type="match status" value="1"/>
</dbReference>
<comment type="caution">
    <text evidence="6">Lacks conserved residue(s) required for the propagation of feature annotation.</text>
</comment>
<dbReference type="Pfam" id="PF01330">
    <property type="entry name" value="RuvA_N"/>
    <property type="match status" value="1"/>
</dbReference>
<dbReference type="GO" id="GO:0048476">
    <property type="term" value="C:Holliday junction resolvase complex"/>
    <property type="evidence" value="ECO:0007669"/>
    <property type="project" value="UniProtKB-UniRule"/>
</dbReference>
<dbReference type="Gene3D" id="1.10.150.20">
    <property type="entry name" value="5' to 3' exonuclease, C-terminal subdomain"/>
    <property type="match status" value="1"/>
</dbReference>
<accession>A0A5P9QB90</accession>